<dbReference type="RefSeq" id="WP_106568220.1">
    <property type="nucleotide sequence ID" value="NZ_PYGF01000009.1"/>
</dbReference>
<evidence type="ECO:0000256" key="1">
    <source>
        <dbReference type="SAM" id="MobiDB-lite"/>
    </source>
</evidence>
<comment type="caution">
    <text evidence="3">The sequence shown here is derived from an EMBL/GenBank/DDBJ whole genome shotgun (WGS) entry which is preliminary data.</text>
</comment>
<sequence>MYFFKCIFPFDSIPWDVLVSCLPEERPGRGTLSWFGSKGMFALMFLKAYLNTSDRQLLERYNTDWALQYFCGKVLSENQQFRLCSHLGVKRPRSKLREQRFAHMAYSRKRKNSFRKTLRKKSTRISTRQRDRLTPADP</sequence>
<feature type="region of interest" description="Disordered" evidence="1">
    <location>
        <begin position="106"/>
        <end position="138"/>
    </location>
</feature>
<dbReference type="AlphaFoldDB" id="A0A2P8DZQ6"/>
<keyword evidence="4" id="KW-1185">Reference proteome</keyword>
<dbReference type="EMBL" id="PYGF01000009">
    <property type="protein sequence ID" value="PSL02667.1"/>
    <property type="molecule type" value="Genomic_DNA"/>
</dbReference>
<reference evidence="3 4" key="1">
    <citation type="submission" date="2018-03" db="EMBL/GenBank/DDBJ databases">
        <title>Genomic Encyclopedia of Archaeal and Bacterial Type Strains, Phase II (KMG-II): from individual species to whole genera.</title>
        <authorList>
            <person name="Goeker M."/>
        </authorList>
    </citation>
    <scope>NUCLEOTIDE SEQUENCE [LARGE SCALE GENOMIC DNA]</scope>
    <source>
        <strain evidence="3 4">DSM 28057</strain>
    </source>
</reference>
<evidence type="ECO:0000313" key="3">
    <source>
        <dbReference type="EMBL" id="PSL02667.1"/>
    </source>
</evidence>
<dbReference type="OrthoDB" id="1454687at2"/>
<dbReference type="Pfam" id="PF05598">
    <property type="entry name" value="DUF772"/>
    <property type="match status" value="1"/>
</dbReference>
<name>A0A2P8DZQ6_9BACT</name>
<feature type="compositionally biased region" description="Basic residues" evidence="1">
    <location>
        <begin position="106"/>
        <end position="123"/>
    </location>
</feature>
<dbReference type="Proteomes" id="UP000240708">
    <property type="component" value="Unassembled WGS sequence"/>
</dbReference>
<evidence type="ECO:0000313" key="4">
    <source>
        <dbReference type="Proteomes" id="UP000240708"/>
    </source>
</evidence>
<proteinExistence type="predicted"/>
<feature type="domain" description="Transposase InsH N-terminal" evidence="2">
    <location>
        <begin position="36"/>
        <end position="76"/>
    </location>
</feature>
<protein>
    <submittedName>
        <fullName evidence="3">Transposase-like protein DUF772</fullName>
    </submittedName>
</protein>
<gene>
    <name evidence="3" type="ORF">CLV48_109137</name>
</gene>
<dbReference type="InterPro" id="IPR008490">
    <property type="entry name" value="Transposase_InsH_N"/>
</dbReference>
<accession>A0A2P8DZQ6</accession>
<evidence type="ECO:0000259" key="2">
    <source>
        <dbReference type="Pfam" id="PF05598"/>
    </source>
</evidence>
<feature type="compositionally biased region" description="Basic and acidic residues" evidence="1">
    <location>
        <begin position="128"/>
        <end position="138"/>
    </location>
</feature>
<organism evidence="3 4">
    <name type="scientific">Cecembia rubra</name>
    <dbReference type="NCBI Taxonomy" id="1485585"/>
    <lineage>
        <taxon>Bacteria</taxon>
        <taxon>Pseudomonadati</taxon>
        <taxon>Bacteroidota</taxon>
        <taxon>Cytophagia</taxon>
        <taxon>Cytophagales</taxon>
        <taxon>Cyclobacteriaceae</taxon>
        <taxon>Cecembia</taxon>
    </lineage>
</organism>